<proteinExistence type="predicted"/>
<dbReference type="PANTHER" id="PTHR32039:SF7">
    <property type="entry name" value="COMPETENCE PROTEIN COMM"/>
    <property type="match status" value="1"/>
</dbReference>
<dbReference type="InterPro" id="IPR000523">
    <property type="entry name" value="Mg_chelatse_chII-like_cat_dom"/>
</dbReference>
<protein>
    <submittedName>
        <fullName evidence="3">ATP-binding protein</fullName>
    </submittedName>
</protein>
<keyword evidence="3" id="KW-0067">ATP-binding</keyword>
<dbReference type="InterPro" id="IPR025158">
    <property type="entry name" value="Mg_chelat-rel_C"/>
</dbReference>
<dbReference type="InterPro" id="IPR045006">
    <property type="entry name" value="CHLI-like"/>
</dbReference>
<dbReference type="GO" id="GO:0005524">
    <property type="term" value="F:ATP binding"/>
    <property type="evidence" value="ECO:0007669"/>
    <property type="project" value="UniProtKB-KW"/>
</dbReference>
<dbReference type="Pfam" id="PF13335">
    <property type="entry name" value="Mg_chelatase_C"/>
    <property type="match status" value="1"/>
</dbReference>
<evidence type="ECO:0000313" key="3">
    <source>
        <dbReference type="EMBL" id="HEX70337.1"/>
    </source>
</evidence>
<dbReference type="Gene3D" id="3.40.50.300">
    <property type="entry name" value="P-loop containing nucleotide triphosphate hydrolases"/>
    <property type="match status" value="1"/>
</dbReference>
<sequence>MDAAALGGGRARRESAAGADAVPAKVSLVGATHPCPSGFFEDPVRDCTCSAAMVTKYQKRISGPLLDRIDIHLQVPRVEYEKLADRRPGEPSAAVRARVEAARAVQARRFGDTRKLNSDMGPAEVRAHCRLDEAGERLLRAAMQQLNLSARSYHRVLKLARTIADLAGSERIAVAHLAEALQYRPQEMG</sequence>
<evidence type="ECO:0000259" key="1">
    <source>
        <dbReference type="Pfam" id="PF01078"/>
    </source>
</evidence>
<feature type="domain" description="Mg chelatase-related protein C-terminal" evidence="2">
    <location>
        <begin position="89"/>
        <end position="184"/>
    </location>
</feature>
<dbReference type="PANTHER" id="PTHR32039">
    <property type="entry name" value="MAGNESIUM-CHELATASE SUBUNIT CHLI"/>
    <property type="match status" value="1"/>
</dbReference>
<dbReference type="Pfam" id="PF01078">
    <property type="entry name" value="Mg_chelatase"/>
    <property type="match status" value="1"/>
</dbReference>
<dbReference type="InterPro" id="IPR027417">
    <property type="entry name" value="P-loop_NTPase"/>
</dbReference>
<accession>A0A7C2WQ63</accession>
<evidence type="ECO:0000259" key="2">
    <source>
        <dbReference type="Pfam" id="PF13335"/>
    </source>
</evidence>
<name>A0A7C2WQ63_9BACT</name>
<reference evidence="3" key="1">
    <citation type="journal article" date="2020" name="mSystems">
        <title>Genome- and Community-Level Interaction Insights into Carbon Utilization and Element Cycling Functions of Hydrothermarchaeota in Hydrothermal Sediment.</title>
        <authorList>
            <person name="Zhou Z."/>
            <person name="Liu Y."/>
            <person name="Xu W."/>
            <person name="Pan J."/>
            <person name="Luo Z.H."/>
            <person name="Li M."/>
        </authorList>
    </citation>
    <scope>NUCLEOTIDE SEQUENCE [LARGE SCALE GENOMIC DNA]</scope>
    <source>
        <strain evidence="3">SpSt-192</strain>
    </source>
</reference>
<dbReference type="SUPFAM" id="SSF52540">
    <property type="entry name" value="P-loop containing nucleoside triphosphate hydrolases"/>
    <property type="match status" value="1"/>
</dbReference>
<keyword evidence="3" id="KW-0547">Nucleotide-binding</keyword>
<feature type="domain" description="Magnesium chelatase ChlI-like catalytic" evidence="1">
    <location>
        <begin position="21"/>
        <end position="82"/>
    </location>
</feature>
<comment type="caution">
    <text evidence="3">The sequence shown here is derived from an EMBL/GenBank/DDBJ whole genome shotgun (WGS) entry which is preliminary data.</text>
</comment>
<dbReference type="AlphaFoldDB" id="A0A7C2WQ63"/>
<organism evidence="3">
    <name type="scientific">Thermorudis sp</name>
    <dbReference type="NCBI Taxonomy" id="1969470"/>
    <lineage>
        <taxon>Bacteria</taxon>
        <taxon>Pseudomonadati</taxon>
        <taxon>Thermomicrobiota</taxon>
        <taxon>Thermomicrobia</taxon>
        <taxon>Thermomicrobia incertae sedis</taxon>
        <taxon>Thermorudis</taxon>
    </lineage>
</organism>
<gene>
    <name evidence="3" type="ORF">ENP13_03730</name>
</gene>
<dbReference type="EMBL" id="DSID01000290">
    <property type="protein sequence ID" value="HEX70337.1"/>
    <property type="molecule type" value="Genomic_DNA"/>
</dbReference>